<reference evidence="2 3" key="1">
    <citation type="submission" date="2018-07" db="EMBL/GenBank/DDBJ databases">
        <title>Parabacteroides acidifaciens nov. sp., isolated from human feces.</title>
        <authorList>
            <person name="Wang Y.J."/>
        </authorList>
    </citation>
    <scope>NUCLEOTIDE SEQUENCE [LARGE SCALE GENOMIC DNA]</scope>
    <source>
        <strain evidence="2 3">426-9</strain>
    </source>
</reference>
<keyword evidence="4" id="KW-1185">Reference proteome</keyword>
<reference evidence="1 4" key="2">
    <citation type="submission" date="2020-08" db="EMBL/GenBank/DDBJ databases">
        <title>Genome public.</title>
        <authorList>
            <person name="Liu C."/>
            <person name="Sun Q."/>
        </authorList>
    </citation>
    <scope>NUCLEOTIDE SEQUENCE [LARGE SCALE GENOMIC DNA]</scope>
    <source>
        <strain evidence="1 4">426_9</strain>
    </source>
</reference>
<comment type="caution">
    <text evidence="2">The sequence shown here is derived from an EMBL/GenBank/DDBJ whole genome shotgun (WGS) entry which is preliminary data.</text>
</comment>
<gene>
    <name evidence="2" type="ORF">DWU89_02750</name>
    <name evidence="1" type="ORF">H8784_02700</name>
</gene>
<dbReference type="RefSeq" id="WP_115498147.1">
    <property type="nucleotide sequence ID" value="NZ_JACRTI010000004.1"/>
</dbReference>
<protein>
    <submittedName>
        <fullName evidence="2">Uncharacterized protein</fullName>
    </submittedName>
</protein>
<name>A0A3D8HJ67_9BACT</name>
<evidence type="ECO:0000313" key="2">
    <source>
        <dbReference type="EMBL" id="RDU50627.1"/>
    </source>
</evidence>
<accession>A0A3D8HJ67</accession>
<organism evidence="2 3">
    <name type="scientific">Parabacteroides acidifaciens</name>
    <dbReference type="NCBI Taxonomy" id="2290935"/>
    <lineage>
        <taxon>Bacteria</taxon>
        <taxon>Pseudomonadati</taxon>
        <taxon>Bacteroidota</taxon>
        <taxon>Bacteroidia</taxon>
        <taxon>Bacteroidales</taxon>
        <taxon>Tannerellaceae</taxon>
        <taxon>Parabacteroides</taxon>
    </lineage>
</organism>
<proteinExistence type="predicted"/>
<sequence>MLILFLTAKKGKKPFSRESIAGKSTFISFSRNFIALKTVAVPYEDGRHSNEHGHYRDEDGRHGDKALKLPLHIWNALRLRFATGDSPGVKLYHFAGVSGFRLSNCTLS</sequence>
<evidence type="ECO:0000313" key="4">
    <source>
        <dbReference type="Proteomes" id="UP000629596"/>
    </source>
</evidence>
<dbReference type="Proteomes" id="UP000256321">
    <property type="component" value="Unassembled WGS sequence"/>
</dbReference>
<evidence type="ECO:0000313" key="1">
    <source>
        <dbReference type="EMBL" id="MBC8600625.1"/>
    </source>
</evidence>
<evidence type="ECO:0000313" key="3">
    <source>
        <dbReference type="Proteomes" id="UP000256321"/>
    </source>
</evidence>
<dbReference type="EMBL" id="JACRTI010000004">
    <property type="protein sequence ID" value="MBC8600625.1"/>
    <property type="molecule type" value="Genomic_DNA"/>
</dbReference>
<dbReference type="EMBL" id="QREV01000004">
    <property type="protein sequence ID" value="RDU50627.1"/>
    <property type="molecule type" value="Genomic_DNA"/>
</dbReference>
<dbReference type="Proteomes" id="UP000629596">
    <property type="component" value="Unassembled WGS sequence"/>
</dbReference>
<dbReference type="AlphaFoldDB" id="A0A3D8HJ67"/>